<dbReference type="AlphaFoldDB" id="X1LEC1"/>
<dbReference type="SUPFAM" id="SSF50249">
    <property type="entry name" value="Nucleic acid-binding proteins"/>
    <property type="match status" value="1"/>
</dbReference>
<proteinExistence type="predicted"/>
<protein>
    <recommendedName>
        <fullName evidence="1">OB domain-containing protein</fullName>
    </recommendedName>
</protein>
<organism evidence="2">
    <name type="scientific">marine sediment metagenome</name>
    <dbReference type="NCBI Taxonomy" id="412755"/>
    <lineage>
        <taxon>unclassified sequences</taxon>
        <taxon>metagenomes</taxon>
        <taxon>ecological metagenomes</taxon>
    </lineage>
</organism>
<sequence>TNKKVLESLIKTGALDSLGSREALLESLNKIVSLAQMEQRMKESGQASMLDLLPQTSPAFVLAPDIERDEDAFIKQHLDWERKLLGVRFSPSPLDSLTSELSIYYQSEGFVPCGEISTDMADETVTTAGMIASARQSYTRERRPFIVATIEDPNGSIEVIAWPRVYESTIELWQEGNILIFKGMVKIRDGGVQLNCQQVQRYQPIKPESKVSTEQNQRCLIINLDQTDNAERDVECLRKVFSILQAYPGQDRVSLIITGGDEPTSLEMPKLTVNYCPELAKELSNILGEDNLKITQRLM</sequence>
<dbReference type="InterPro" id="IPR004365">
    <property type="entry name" value="NA-bd_OB_tRNA"/>
</dbReference>
<accession>X1LEC1</accession>
<dbReference type="PANTHER" id="PTHR32294:SF0">
    <property type="entry name" value="DNA POLYMERASE III SUBUNIT ALPHA"/>
    <property type="match status" value="1"/>
</dbReference>
<dbReference type="EMBL" id="BARV01007155">
    <property type="protein sequence ID" value="GAI04201.1"/>
    <property type="molecule type" value="Genomic_DNA"/>
</dbReference>
<evidence type="ECO:0000313" key="2">
    <source>
        <dbReference type="EMBL" id="GAI04201.1"/>
    </source>
</evidence>
<dbReference type="GO" id="GO:0006260">
    <property type="term" value="P:DNA replication"/>
    <property type="evidence" value="ECO:0007669"/>
    <property type="project" value="InterPro"/>
</dbReference>
<gene>
    <name evidence="2" type="ORF">S06H3_14619</name>
</gene>
<dbReference type="GO" id="GO:0003676">
    <property type="term" value="F:nucleic acid binding"/>
    <property type="evidence" value="ECO:0007669"/>
    <property type="project" value="InterPro"/>
</dbReference>
<dbReference type="GO" id="GO:0008408">
    <property type="term" value="F:3'-5' exonuclease activity"/>
    <property type="evidence" value="ECO:0007669"/>
    <property type="project" value="InterPro"/>
</dbReference>
<feature type="domain" description="OB" evidence="1">
    <location>
        <begin position="125"/>
        <end position="200"/>
    </location>
</feature>
<dbReference type="InterPro" id="IPR012340">
    <property type="entry name" value="NA-bd_OB-fold"/>
</dbReference>
<evidence type="ECO:0000259" key="1">
    <source>
        <dbReference type="Pfam" id="PF01336"/>
    </source>
</evidence>
<dbReference type="PANTHER" id="PTHR32294">
    <property type="entry name" value="DNA POLYMERASE III SUBUNIT ALPHA"/>
    <property type="match status" value="1"/>
</dbReference>
<feature type="non-terminal residue" evidence="2">
    <location>
        <position position="1"/>
    </location>
</feature>
<dbReference type="CDD" id="cd04485">
    <property type="entry name" value="DnaE_OBF"/>
    <property type="match status" value="1"/>
</dbReference>
<reference evidence="2" key="1">
    <citation type="journal article" date="2014" name="Front. Microbiol.">
        <title>High frequency of phylogenetically diverse reductive dehalogenase-homologous genes in deep subseafloor sedimentary metagenomes.</title>
        <authorList>
            <person name="Kawai M."/>
            <person name="Futagami T."/>
            <person name="Toyoda A."/>
            <person name="Takaki Y."/>
            <person name="Nishi S."/>
            <person name="Hori S."/>
            <person name="Arai W."/>
            <person name="Tsubouchi T."/>
            <person name="Morono Y."/>
            <person name="Uchiyama I."/>
            <person name="Ito T."/>
            <person name="Fujiyama A."/>
            <person name="Inagaki F."/>
            <person name="Takami H."/>
        </authorList>
    </citation>
    <scope>NUCLEOTIDE SEQUENCE</scope>
    <source>
        <strain evidence="2">Expedition CK06-06</strain>
    </source>
</reference>
<name>X1LEC1_9ZZZZ</name>
<dbReference type="InterPro" id="IPR004805">
    <property type="entry name" value="DnaE2/DnaE/PolC"/>
</dbReference>
<comment type="caution">
    <text evidence="2">The sequence shown here is derived from an EMBL/GenBank/DDBJ whole genome shotgun (WGS) entry which is preliminary data.</text>
</comment>
<dbReference type="Pfam" id="PF01336">
    <property type="entry name" value="tRNA_anti-codon"/>
    <property type="match status" value="1"/>
</dbReference>